<proteinExistence type="predicted"/>
<dbReference type="AlphaFoldDB" id="A0A645ISM2"/>
<dbReference type="EMBL" id="VSSQ01122558">
    <property type="protein sequence ID" value="MPN54381.1"/>
    <property type="molecule type" value="Genomic_DNA"/>
</dbReference>
<protein>
    <recommendedName>
        <fullName evidence="3">DUF4446 domain-containing protein</fullName>
    </recommendedName>
</protein>
<feature type="transmembrane region" description="Helical" evidence="1">
    <location>
        <begin position="12"/>
        <end position="32"/>
    </location>
</feature>
<reference evidence="2" key="1">
    <citation type="submission" date="2019-08" db="EMBL/GenBank/DDBJ databases">
        <authorList>
            <person name="Kucharzyk K."/>
            <person name="Murdoch R.W."/>
            <person name="Higgins S."/>
            <person name="Loffler F."/>
        </authorList>
    </citation>
    <scope>NUCLEOTIDE SEQUENCE</scope>
</reference>
<keyword evidence="1" id="KW-0472">Membrane</keyword>
<sequence>MESLIAALNEVQPFIIIALVAIVIILIIAIAVQGKAISRLEVKYKRLMRGVDNKNLEKVITSYLDKIDESVEKTEHINDLYNELSIKINSCIQKFSIVRYRAFEDVGSDLSYSIALLDNSNNGIILTGLYGRNESTTYAKPIDKGISRYELSDEEDQVLQDAMNDNE</sequence>
<dbReference type="InterPro" id="IPR027981">
    <property type="entry name" value="DUF4446"/>
</dbReference>
<dbReference type="Pfam" id="PF14584">
    <property type="entry name" value="DUF4446"/>
    <property type="match status" value="1"/>
</dbReference>
<gene>
    <name evidence="2" type="ORF">SDC9_202051</name>
</gene>
<keyword evidence="1" id="KW-0812">Transmembrane</keyword>
<comment type="caution">
    <text evidence="2">The sequence shown here is derived from an EMBL/GenBank/DDBJ whole genome shotgun (WGS) entry which is preliminary data.</text>
</comment>
<organism evidence="2">
    <name type="scientific">bioreactor metagenome</name>
    <dbReference type="NCBI Taxonomy" id="1076179"/>
    <lineage>
        <taxon>unclassified sequences</taxon>
        <taxon>metagenomes</taxon>
        <taxon>ecological metagenomes</taxon>
    </lineage>
</organism>
<accession>A0A645ISM2</accession>
<evidence type="ECO:0000313" key="2">
    <source>
        <dbReference type="EMBL" id="MPN54381.1"/>
    </source>
</evidence>
<keyword evidence="1" id="KW-1133">Transmembrane helix</keyword>
<name>A0A645ISM2_9ZZZZ</name>
<evidence type="ECO:0000256" key="1">
    <source>
        <dbReference type="SAM" id="Phobius"/>
    </source>
</evidence>
<evidence type="ECO:0008006" key="3">
    <source>
        <dbReference type="Google" id="ProtNLM"/>
    </source>
</evidence>